<name>B9K8R9_THENN</name>
<feature type="transmembrane region" description="Helical" evidence="1">
    <location>
        <begin position="254"/>
        <end position="272"/>
    </location>
</feature>
<feature type="transmembrane region" description="Helical" evidence="1">
    <location>
        <begin position="82"/>
        <end position="106"/>
    </location>
</feature>
<feature type="transmembrane region" description="Helical" evidence="1">
    <location>
        <begin position="143"/>
        <end position="159"/>
    </location>
</feature>
<dbReference type="SUPFAM" id="SSF103481">
    <property type="entry name" value="Multidrug resistance efflux transporter EmrE"/>
    <property type="match status" value="2"/>
</dbReference>
<dbReference type="PANTHER" id="PTHR22911:SF76">
    <property type="entry name" value="EAMA DOMAIN-CONTAINING PROTEIN"/>
    <property type="match status" value="1"/>
</dbReference>
<feature type="transmembrane region" description="Helical" evidence="1">
    <location>
        <begin position="59"/>
        <end position="76"/>
    </location>
</feature>
<evidence type="ECO:0000313" key="4">
    <source>
        <dbReference type="Proteomes" id="UP000000445"/>
    </source>
</evidence>
<dbReference type="Pfam" id="PF00892">
    <property type="entry name" value="EamA"/>
    <property type="match status" value="2"/>
</dbReference>
<dbReference type="EMBL" id="CP000916">
    <property type="protein sequence ID" value="ACM23352.1"/>
    <property type="molecule type" value="Genomic_DNA"/>
</dbReference>
<dbReference type="KEGG" id="tna:CTN_1176"/>
<evidence type="ECO:0000313" key="3">
    <source>
        <dbReference type="EMBL" id="ACM23352.1"/>
    </source>
</evidence>
<reference evidence="3 4" key="1">
    <citation type="journal article" date="2009" name="Biosci. Biotechnol. Biochem.">
        <title>WeGAS: a web-based microbial genome annotation system.</title>
        <authorList>
            <person name="Lee D."/>
            <person name="Seo H."/>
            <person name="Park C."/>
            <person name="Park K."/>
        </authorList>
    </citation>
    <scope>NUCLEOTIDE SEQUENCE [LARGE SCALE GENOMIC DNA]</scope>
    <source>
        <strain evidence="4">ATCC 49049 / DSM 4359 / NBRC 107923 / NS-E</strain>
    </source>
</reference>
<evidence type="ECO:0000256" key="1">
    <source>
        <dbReference type="SAM" id="Phobius"/>
    </source>
</evidence>
<sequence length="274" mass="30051">MRPAFYLLLSVLIASFSGVLVKISTLSPQTIAFYRVFIASFLFLLIVKKTRFLPLQDEMLSALAGFFLAMHFRFWIEAFDYTTVAGAVIPLMLQPVVTGFLSYLLYKERPTPQQFVTGSIVVIGVLISALGNEKFSDATRGDWLAITGTLFLCGYLVLGKKLNQRMGSLAFSLRTHAVASIVLFALSFSSFEIVSLREWFILIALGAGCSFLGYLFINLSLKNFPSSVVSVALVGETSLSMLWAYLLLGEVLGVFQVAGFLISSAGLVLFLLNA</sequence>
<feature type="transmembrane region" description="Helical" evidence="1">
    <location>
        <begin position="115"/>
        <end position="131"/>
    </location>
</feature>
<dbReference type="RefSeq" id="WP_015919667.1">
    <property type="nucleotide sequence ID" value="NC_011978.1"/>
</dbReference>
<accession>B9K8R9</accession>
<dbReference type="Proteomes" id="UP000000445">
    <property type="component" value="Chromosome"/>
</dbReference>
<dbReference type="eggNOG" id="COG0697">
    <property type="taxonomic scope" value="Bacteria"/>
</dbReference>
<feature type="transmembrane region" description="Helical" evidence="1">
    <location>
        <begin position="171"/>
        <end position="193"/>
    </location>
</feature>
<feature type="domain" description="EamA" evidence="2">
    <location>
        <begin position="140"/>
        <end position="271"/>
    </location>
</feature>
<dbReference type="GO" id="GO:0016020">
    <property type="term" value="C:membrane"/>
    <property type="evidence" value="ECO:0007669"/>
    <property type="project" value="InterPro"/>
</dbReference>
<dbReference type="InterPro" id="IPR000620">
    <property type="entry name" value="EamA_dom"/>
</dbReference>
<feature type="transmembrane region" description="Helical" evidence="1">
    <location>
        <begin position="31"/>
        <end position="47"/>
    </location>
</feature>
<feature type="domain" description="EamA" evidence="2">
    <location>
        <begin position="4"/>
        <end position="128"/>
    </location>
</feature>
<dbReference type="InterPro" id="IPR037185">
    <property type="entry name" value="EmrE-like"/>
</dbReference>
<evidence type="ECO:0000259" key="2">
    <source>
        <dbReference type="Pfam" id="PF00892"/>
    </source>
</evidence>
<dbReference type="HOGENOM" id="CLU_033863_0_2_0"/>
<keyword evidence="1" id="KW-1133">Transmembrane helix</keyword>
<dbReference type="PANTHER" id="PTHR22911">
    <property type="entry name" value="ACYL-MALONYL CONDENSING ENZYME-RELATED"/>
    <property type="match status" value="1"/>
</dbReference>
<keyword evidence="1" id="KW-0472">Membrane</keyword>
<proteinExistence type="predicted"/>
<keyword evidence="4" id="KW-1185">Reference proteome</keyword>
<feature type="transmembrane region" description="Helical" evidence="1">
    <location>
        <begin position="199"/>
        <end position="217"/>
    </location>
</feature>
<gene>
    <name evidence="3" type="ordered locus">CTN_1176</name>
</gene>
<organism evidence="3 4">
    <name type="scientific">Thermotoga neapolitana (strain ATCC 49049 / DSM 4359 / NBRC 107923 / NS-E)</name>
    <dbReference type="NCBI Taxonomy" id="309803"/>
    <lineage>
        <taxon>Bacteria</taxon>
        <taxon>Thermotogati</taxon>
        <taxon>Thermotogota</taxon>
        <taxon>Thermotogae</taxon>
        <taxon>Thermotogales</taxon>
        <taxon>Thermotogaceae</taxon>
        <taxon>Thermotoga</taxon>
    </lineage>
</organism>
<feature type="transmembrane region" description="Helical" evidence="1">
    <location>
        <begin position="229"/>
        <end position="248"/>
    </location>
</feature>
<protein>
    <recommendedName>
        <fullName evidence="2">EamA domain-containing protein</fullName>
    </recommendedName>
</protein>
<keyword evidence="1" id="KW-0812">Transmembrane</keyword>
<dbReference type="AlphaFoldDB" id="B9K8R9"/>